<accession>A0A6A5QKZ2</accession>
<dbReference type="OrthoDB" id="4790878at2759"/>
<dbReference type="PANTHER" id="PTHR42085:SF1">
    <property type="entry name" value="F-BOX DOMAIN-CONTAINING PROTEIN"/>
    <property type="match status" value="1"/>
</dbReference>
<name>A0A6A5QKZ2_AMPQU</name>
<gene>
    <name evidence="1" type="ORF">BDU57DRAFT_515881</name>
</gene>
<dbReference type="AlphaFoldDB" id="A0A6A5QKZ2"/>
<sequence>MVDTRSHSALKETPHLLQYPGEIRNLIYRFVLSSPYPLHYYASETFGCPGLLCEPGRQDLKRHVNQLKYVNHQLHTETSDLELRFNDVYISQEELGWVGRNAGAIFPFLEDIRAPRLSWLKTVTIRPPKLDVHREWKKAIATRADLAQLFPDEPLPTIHFVLPSLTPGPGMPTALFMMHGLAISWKLRGNGPSWALLHMVCEEARAEIREQITGMEHLHFLLPQFRLLPNQKEINASWIRCAVRDVPKSAELCGRLLRHWIYHAAKWTRNGM</sequence>
<protein>
    <submittedName>
        <fullName evidence="1">Uncharacterized protein</fullName>
    </submittedName>
</protein>
<dbReference type="PANTHER" id="PTHR42085">
    <property type="entry name" value="F-BOX DOMAIN-CONTAINING PROTEIN"/>
    <property type="match status" value="1"/>
</dbReference>
<dbReference type="InterPro" id="IPR038883">
    <property type="entry name" value="AN11006-like"/>
</dbReference>
<keyword evidence="2" id="KW-1185">Reference proteome</keyword>
<reference evidence="1" key="1">
    <citation type="journal article" date="2020" name="Stud. Mycol.">
        <title>101 Dothideomycetes genomes: a test case for predicting lifestyles and emergence of pathogens.</title>
        <authorList>
            <person name="Haridas S."/>
            <person name="Albert R."/>
            <person name="Binder M."/>
            <person name="Bloem J."/>
            <person name="Labutti K."/>
            <person name="Salamov A."/>
            <person name="Andreopoulos B."/>
            <person name="Baker S."/>
            <person name="Barry K."/>
            <person name="Bills G."/>
            <person name="Bluhm B."/>
            <person name="Cannon C."/>
            <person name="Castanera R."/>
            <person name="Culley D."/>
            <person name="Daum C."/>
            <person name="Ezra D."/>
            <person name="Gonzalez J."/>
            <person name="Henrissat B."/>
            <person name="Kuo A."/>
            <person name="Liang C."/>
            <person name="Lipzen A."/>
            <person name="Lutzoni F."/>
            <person name="Magnuson J."/>
            <person name="Mondo S."/>
            <person name="Nolan M."/>
            <person name="Ohm R."/>
            <person name="Pangilinan J."/>
            <person name="Park H.-J."/>
            <person name="Ramirez L."/>
            <person name="Alfaro M."/>
            <person name="Sun H."/>
            <person name="Tritt A."/>
            <person name="Yoshinaga Y."/>
            <person name="Zwiers L.-H."/>
            <person name="Turgeon B."/>
            <person name="Goodwin S."/>
            <person name="Spatafora J."/>
            <person name="Crous P."/>
            <person name="Grigoriev I."/>
        </authorList>
    </citation>
    <scope>NUCLEOTIDE SEQUENCE</scope>
    <source>
        <strain evidence="1">HMLAC05119</strain>
    </source>
</reference>
<evidence type="ECO:0000313" key="2">
    <source>
        <dbReference type="Proteomes" id="UP000800096"/>
    </source>
</evidence>
<organism evidence="1 2">
    <name type="scientific">Ampelomyces quisqualis</name>
    <name type="common">Powdery mildew agent</name>
    <dbReference type="NCBI Taxonomy" id="50730"/>
    <lineage>
        <taxon>Eukaryota</taxon>
        <taxon>Fungi</taxon>
        <taxon>Dikarya</taxon>
        <taxon>Ascomycota</taxon>
        <taxon>Pezizomycotina</taxon>
        <taxon>Dothideomycetes</taxon>
        <taxon>Pleosporomycetidae</taxon>
        <taxon>Pleosporales</taxon>
        <taxon>Pleosporineae</taxon>
        <taxon>Phaeosphaeriaceae</taxon>
        <taxon>Ampelomyces</taxon>
    </lineage>
</organism>
<evidence type="ECO:0000313" key="1">
    <source>
        <dbReference type="EMBL" id="KAF1916042.1"/>
    </source>
</evidence>
<dbReference type="Proteomes" id="UP000800096">
    <property type="component" value="Unassembled WGS sequence"/>
</dbReference>
<proteinExistence type="predicted"/>
<dbReference type="EMBL" id="ML979135">
    <property type="protein sequence ID" value="KAF1916042.1"/>
    <property type="molecule type" value="Genomic_DNA"/>
</dbReference>